<dbReference type="Proteomes" id="UP000204143">
    <property type="component" value="Segment"/>
</dbReference>
<gene>
    <name evidence="4" type="primary">60</name>
    <name evidence="4" type="ORF">HCTV2_60</name>
</gene>
<dbReference type="GeneID" id="16193621"/>
<dbReference type="KEGG" id="vg:16193621"/>
<dbReference type="InterPro" id="IPR015943">
    <property type="entry name" value="WD40/YVTN_repeat-like_dom_sf"/>
</dbReference>
<feature type="domain" description="Pyrrolo-quinoline quinone repeat" evidence="3">
    <location>
        <begin position="144"/>
        <end position="266"/>
    </location>
</feature>
<dbReference type="SMART" id="SM00564">
    <property type="entry name" value="PQQ"/>
    <property type="match status" value="4"/>
</dbReference>
<feature type="domain" description="Pyrrolo-quinoline quinone repeat" evidence="3">
    <location>
        <begin position="288"/>
        <end position="344"/>
    </location>
</feature>
<reference evidence="4 5" key="1">
    <citation type="submission" date="2012-12" db="EMBL/GenBank/DDBJ databases">
        <authorList>
            <person name="Sencilo A."/>
            <person name="Jacobs-Sera D."/>
            <person name="Russell D.A."/>
            <person name="Ko C."/>
            <person name="Bowman C.A."/>
            <person name="Atanasova N."/>
            <person name="Osterlund E."/>
            <person name="Oksanen H.M."/>
            <person name="Bamford D.H."/>
            <person name="Hatfull G.F."/>
            <person name="Roine E."/>
            <person name="Hendrix R.W."/>
        </authorList>
    </citation>
    <scope>NUCLEOTIDE SEQUENCE [LARGE SCALE GENOMIC DNA]</scope>
</reference>
<evidence type="ECO:0000259" key="3">
    <source>
        <dbReference type="Pfam" id="PF13360"/>
    </source>
</evidence>
<evidence type="ECO:0000313" key="4">
    <source>
        <dbReference type="EMBL" id="AGM11829.1"/>
    </source>
</evidence>
<dbReference type="EMBL" id="KC292028">
    <property type="protein sequence ID" value="AGM11829.1"/>
    <property type="molecule type" value="Genomic_DNA"/>
</dbReference>
<dbReference type="Pfam" id="PF13360">
    <property type="entry name" value="PQQ_2"/>
    <property type="match status" value="2"/>
</dbReference>
<dbReference type="RefSeq" id="YP_008058422.1">
    <property type="nucleotide sequence ID" value="NC_021319.1"/>
</dbReference>
<evidence type="ECO:0000313" key="5">
    <source>
        <dbReference type="Proteomes" id="UP000204143"/>
    </source>
</evidence>
<sequence>MAAGDVKWTYTGAGSKIETTPCLGPDGTVYFTEVYNGNKWHAVNPDGTQKWTNTVSGTLVDDNFRGHYLVYWDGGVHGGTRTNKVVKRDPDTGVNLASATYESDSSNTVDDGGPAFRPSGSVVYAPDGSPGSIRSFSSGYSAEWEYTWNTQNNPDTSVAIDSAGVSYVKGTGETTALDSSGNSIWSKSNGTTGGGAPAITEAEDLVFLASSDGIEAVDPADGSTQWTKGNGFVGSILVNQDDTKLWFTEGGSTYCVEPYTGNTIWSFGQGGEGGLGVAADEGAYIHAGGTVYGVDPDGNQRWSTSLDNSNDRSGIVVDGSRNVLYTGTGAGTFYAIEVEQGALRGSGDSGFPWYADKFRGLAGGGFSYSDLVYEEGQRAKVGTAGENQFEYDEGEDLYDNGESSFVFIQDTGMGRES</sequence>
<name>R4T7S6_9CAUD</name>
<proteinExistence type="inferred from homology"/>
<protein>
    <recommendedName>
        <fullName evidence="3">Pyrrolo-quinoline quinone repeat domain-containing protein</fullName>
    </recommendedName>
</protein>
<accession>R4T7S6</accession>
<organism evidence="4 5">
    <name type="scientific">Haloarcula californiae tailed virus 2</name>
    <dbReference type="NCBI Taxonomy" id="1273747"/>
    <lineage>
        <taxon>Viruses</taxon>
        <taxon>Duplodnaviria</taxon>
        <taxon>Heunggongvirae</taxon>
        <taxon>Uroviricota</taxon>
        <taxon>Caudoviricetes</taxon>
        <taxon>Saparoviridae</taxon>
        <taxon>Samsavirus</taxon>
        <taxon>Samsavirus crystalli</taxon>
        <taxon>Samsavirus HCTV2</taxon>
    </lineage>
</organism>
<feature type="region of interest" description="Disordered" evidence="2">
    <location>
        <begin position="101"/>
        <end position="128"/>
    </location>
</feature>
<dbReference type="InterPro" id="IPR018391">
    <property type="entry name" value="PQQ_b-propeller_rpt"/>
</dbReference>
<dbReference type="InterPro" id="IPR011047">
    <property type="entry name" value="Quinoprotein_ADH-like_sf"/>
</dbReference>
<dbReference type="InterPro" id="IPR002372">
    <property type="entry name" value="PQQ_rpt_dom"/>
</dbReference>
<dbReference type="SUPFAM" id="SSF50998">
    <property type="entry name" value="Quinoprotein alcohol dehydrogenase-like"/>
    <property type="match status" value="2"/>
</dbReference>
<dbReference type="Gene3D" id="2.130.10.10">
    <property type="entry name" value="YVTN repeat-like/Quinoprotein amine dehydrogenase"/>
    <property type="match status" value="2"/>
</dbReference>
<evidence type="ECO:0000256" key="1">
    <source>
        <dbReference type="ARBA" id="ARBA00006497"/>
    </source>
</evidence>
<comment type="similarity">
    <text evidence="1">Belongs to the mimivirus BTB/WD family.</text>
</comment>
<evidence type="ECO:0000256" key="2">
    <source>
        <dbReference type="SAM" id="MobiDB-lite"/>
    </source>
</evidence>
<keyword evidence="5" id="KW-1185">Reference proteome</keyword>